<protein>
    <recommendedName>
        <fullName evidence="1">DUF6671 domain-containing protein</fullName>
    </recommendedName>
</protein>
<gene>
    <name evidence="2" type="ORF">J7I44_07585</name>
</gene>
<dbReference type="RefSeq" id="WP_209618402.1">
    <property type="nucleotide sequence ID" value="NZ_JAGJRS010000015.1"/>
</dbReference>
<proteinExistence type="predicted"/>
<keyword evidence="3" id="KW-1185">Reference proteome</keyword>
<organism evidence="2 3">
    <name type="scientific">Frateuria flava</name>
    <dbReference type="NCBI Taxonomy" id="2821489"/>
    <lineage>
        <taxon>Bacteria</taxon>
        <taxon>Pseudomonadati</taxon>
        <taxon>Pseudomonadota</taxon>
        <taxon>Gammaproteobacteria</taxon>
        <taxon>Lysobacterales</taxon>
        <taxon>Rhodanobacteraceae</taxon>
        <taxon>Frateuria</taxon>
    </lineage>
</organism>
<sequence>MADPVPAVLATMHGKERAIAPLLQRMLGLAVQVPAGLDTDRFGTFSREIPRIGTPEYAARAKIAAAFERMPQARFGLASEGSFGPHPQVPFLPVDGELVMLVDRRDGLELTGYHLTPRTNFAHAQVQSMEAAEAFAARIGFPSHGLIVMGSTDGQPAPARLLRKNIATVLELQAAVAEAIARCGAAHVEADMRAHRNPTRMRAIRRATVDLLRRYRSCCPRCARPGFVVSERVPGLPCAACGSPTAMTVTEVVTCAGCAYRIERAVTPPSADPARCDLCNP</sequence>
<reference evidence="2 3" key="1">
    <citation type="submission" date="2021-04" db="EMBL/GenBank/DDBJ databases">
        <authorList>
            <person name="Huq M.A."/>
        </authorList>
    </citation>
    <scope>NUCLEOTIDE SEQUENCE [LARGE SCALE GENOMIC DNA]</scope>
    <source>
        <strain evidence="2 3">MAH-13</strain>
    </source>
</reference>
<evidence type="ECO:0000313" key="3">
    <source>
        <dbReference type="Proteomes" id="UP000823790"/>
    </source>
</evidence>
<dbReference type="Pfam" id="PF20376">
    <property type="entry name" value="DUF6671"/>
    <property type="match status" value="1"/>
</dbReference>
<accession>A0ABS4DM77</accession>
<dbReference type="EMBL" id="JAGJRS010000015">
    <property type="protein sequence ID" value="MBP1474156.1"/>
    <property type="molecule type" value="Genomic_DNA"/>
</dbReference>
<dbReference type="Proteomes" id="UP000823790">
    <property type="component" value="Unassembled WGS sequence"/>
</dbReference>
<comment type="caution">
    <text evidence="2">The sequence shown here is derived from an EMBL/GenBank/DDBJ whole genome shotgun (WGS) entry which is preliminary data.</text>
</comment>
<evidence type="ECO:0000259" key="1">
    <source>
        <dbReference type="Pfam" id="PF20376"/>
    </source>
</evidence>
<name>A0ABS4DM77_9GAMM</name>
<dbReference type="InterPro" id="IPR046612">
    <property type="entry name" value="DUF6671"/>
</dbReference>
<evidence type="ECO:0000313" key="2">
    <source>
        <dbReference type="EMBL" id="MBP1474156.1"/>
    </source>
</evidence>
<feature type="domain" description="DUF6671" evidence="1">
    <location>
        <begin position="75"/>
        <end position="281"/>
    </location>
</feature>